<dbReference type="GO" id="GO:0003964">
    <property type="term" value="F:RNA-directed DNA polymerase activity"/>
    <property type="evidence" value="ECO:0007669"/>
    <property type="project" value="UniProtKB-KW"/>
</dbReference>
<dbReference type="PANTHER" id="PTHR34047">
    <property type="entry name" value="NUCLEAR INTRON MATURASE 1, MITOCHONDRIAL-RELATED"/>
    <property type="match status" value="1"/>
</dbReference>
<feature type="domain" description="Reverse transcriptase" evidence="1">
    <location>
        <begin position="1"/>
        <end position="93"/>
    </location>
</feature>
<dbReference type="InterPro" id="IPR043502">
    <property type="entry name" value="DNA/RNA_pol_sf"/>
</dbReference>
<dbReference type="InterPro" id="IPR051083">
    <property type="entry name" value="GrpII_Intron_Splice-Mob/Def"/>
</dbReference>
<dbReference type="AlphaFoldDB" id="T1BJY6"/>
<proteinExistence type="predicted"/>
<gene>
    <name evidence="2" type="ORF">B1A_05031</name>
</gene>
<keyword evidence="2" id="KW-0695">RNA-directed DNA polymerase</keyword>
<evidence type="ECO:0000313" key="2">
    <source>
        <dbReference type="EMBL" id="EQD73276.1"/>
    </source>
</evidence>
<accession>T1BJY6</accession>
<dbReference type="PROSITE" id="PS50878">
    <property type="entry name" value="RT_POL"/>
    <property type="match status" value="1"/>
</dbReference>
<organism evidence="2">
    <name type="scientific">mine drainage metagenome</name>
    <dbReference type="NCBI Taxonomy" id="410659"/>
    <lineage>
        <taxon>unclassified sequences</taxon>
        <taxon>metagenomes</taxon>
        <taxon>ecological metagenomes</taxon>
    </lineage>
</organism>
<dbReference type="SUPFAM" id="SSF56672">
    <property type="entry name" value="DNA/RNA polymerases"/>
    <property type="match status" value="1"/>
</dbReference>
<reference evidence="2" key="1">
    <citation type="submission" date="2013-08" db="EMBL/GenBank/DDBJ databases">
        <authorList>
            <person name="Mendez C."/>
            <person name="Richter M."/>
            <person name="Ferrer M."/>
            <person name="Sanchez J."/>
        </authorList>
    </citation>
    <scope>NUCLEOTIDE SEQUENCE</scope>
</reference>
<reference evidence="2" key="2">
    <citation type="journal article" date="2014" name="ISME J.">
        <title>Microbial stratification in low pH oxic and suboxic macroscopic growths along an acid mine drainage.</title>
        <authorList>
            <person name="Mendez-Garcia C."/>
            <person name="Mesa V."/>
            <person name="Sprenger R.R."/>
            <person name="Richter M."/>
            <person name="Diez M.S."/>
            <person name="Solano J."/>
            <person name="Bargiela R."/>
            <person name="Golyshina O.V."/>
            <person name="Manteca A."/>
            <person name="Ramos J.L."/>
            <person name="Gallego J.R."/>
            <person name="Llorente I."/>
            <person name="Martins Dos Santos V.A."/>
            <person name="Jensen O.N."/>
            <person name="Pelaez A.I."/>
            <person name="Sanchez J."/>
            <person name="Ferrer M."/>
        </authorList>
    </citation>
    <scope>NUCLEOTIDE SEQUENCE</scope>
</reference>
<comment type="caution">
    <text evidence="2">The sequence shown here is derived from an EMBL/GenBank/DDBJ whole genome shotgun (WGS) entry which is preliminary data.</text>
</comment>
<dbReference type="InterPro" id="IPR000477">
    <property type="entry name" value="RT_dom"/>
</dbReference>
<keyword evidence="2" id="KW-0808">Transferase</keyword>
<sequence>ISPILANLFLHYAFDKWMVKNLPYAPFERYADDLLVHVKTKKRAEEILEAIGQRMTQVKLELHPQKTKIVYCKDSNRKGEFEQIRFDFLGFTFAPRYARNKFKQQFNNFLPAASDKAVEEMGRELRRFRIHLQTGQTIAELARLYNPVILGWINYYGRFYKSRLGQLLRRINIYLIRWARKKYRRLSIRANAWKYLSQIAEREPNLWAHWSFGVIPKVGSLGAV</sequence>
<dbReference type="Pfam" id="PF00078">
    <property type="entry name" value="RVT_1"/>
    <property type="match status" value="1"/>
</dbReference>
<keyword evidence="2" id="KW-0548">Nucleotidyltransferase</keyword>
<dbReference type="Pfam" id="PF08388">
    <property type="entry name" value="GIIM"/>
    <property type="match status" value="1"/>
</dbReference>
<feature type="non-terminal residue" evidence="2">
    <location>
        <position position="1"/>
    </location>
</feature>
<evidence type="ECO:0000259" key="1">
    <source>
        <dbReference type="PROSITE" id="PS50878"/>
    </source>
</evidence>
<dbReference type="EMBL" id="AUZX01003672">
    <property type="protein sequence ID" value="EQD73276.1"/>
    <property type="molecule type" value="Genomic_DNA"/>
</dbReference>
<protein>
    <submittedName>
        <fullName evidence="2">RNA-directed DNA polymerase (Reverse transcriptase)</fullName>
    </submittedName>
</protein>
<dbReference type="InterPro" id="IPR013597">
    <property type="entry name" value="Mat_intron_G2"/>
</dbReference>
<name>T1BJY6_9ZZZZ</name>
<dbReference type="PANTHER" id="PTHR34047:SF3">
    <property type="entry name" value="BLR2052 PROTEIN"/>
    <property type="match status" value="1"/>
</dbReference>